<keyword evidence="1" id="KW-0808">Transferase</keyword>
<dbReference type="PANTHER" id="PTHR43861">
    <property type="entry name" value="TRANS-ACONITATE 2-METHYLTRANSFERASE-RELATED"/>
    <property type="match status" value="1"/>
</dbReference>
<proteinExistence type="predicted"/>
<dbReference type="GO" id="GO:0008168">
    <property type="term" value="F:methyltransferase activity"/>
    <property type="evidence" value="ECO:0007669"/>
    <property type="project" value="UniProtKB-KW"/>
</dbReference>
<evidence type="ECO:0000256" key="1">
    <source>
        <dbReference type="ARBA" id="ARBA00022679"/>
    </source>
</evidence>
<evidence type="ECO:0000259" key="2">
    <source>
        <dbReference type="Pfam" id="PF13649"/>
    </source>
</evidence>
<protein>
    <submittedName>
        <fullName evidence="3">Methyltransferase</fullName>
    </submittedName>
</protein>
<reference evidence="3" key="1">
    <citation type="submission" date="2022-07" db="EMBL/GenBank/DDBJ databases">
        <title>Taxonomy of Novel Oxalotrophic and Methylotrophic Bacteria.</title>
        <authorList>
            <person name="Sahin N."/>
            <person name="Tani A."/>
        </authorList>
    </citation>
    <scope>NUCLEOTIDE SEQUENCE</scope>
    <source>
        <strain evidence="3">Y10</strain>
    </source>
</reference>
<evidence type="ECO:0000313" key="3">
    <source>
        <dbReference type="EMBL" id="GLB48625.1"/>
    </source>
</evidence>
<dbReference type="InterPro" id="IPR041698">
    <property type="entry name" value="Methyltransf_25"/>
</dbReference>
<dbReference type="InterPro" id="IPR029063">
    <property type="entry name" value="SAM-dependent_MTases_sf"/>
</dbReference>
<dbReference type="Pfam" id="PF13649">
    <property type="entry name" value="Methyltransf_25"/>
    <property type="match status" value="1"/>
</dbReference>
<evidence type="ECO:0000313" key="4">
    <source>
        <dbReference type="Proteomes" id="UP001143543"/>
    </source>
</evidence>
<dbReference type="PANTHER" id="PTHR43861:SF3">
    <property type="entry name" value="PUTATIVE (AFU_ORTHOLOGUE AFUA_2G14390)-RELATED"/>
    <property type="match status" value="1"/>
</dbReference>
<name>A0ABQ5MGV5_9FLAO</name>
<dbReference type="EMBL" id="BRVO01000001">
    <property type="protein sequence ID" value="GLB48625.1"/>
    <property type="molecule type" value="Genomic_DNA"/>
</dbReference>
<keyword evidence="4" id="KW-1185">Reference proteome</keyword>
<comment type="caution">
    <text evidence="3">The sequence shown here is derived from an EMBL/GenBank/DDBJ whole genome shotgun (WGS) entry which is preliminary data.</text>
</comment>
<gene>
    <name evidence="3" type="ORF">Y10_09930</name>
</gene>
<dbReference type="RefSeq" id="WP_281764259.1">
    <property type="nucleotide sequence ID" value="NZ_BRVO01000001.1"/>
</dbReference>
<keyword evidence="3" id="KW-0489">Methyltransferase</keyword>
<sequence length="201" mass="22332">MKDFWDERYGAEAFAYGEKPNEFLKEKLSMIPHGGTVLFPAEGEGRNAVYAATEGYNVSAFDMSALGREKALQLADKAQVTIAYKVADLASIAYDEETFDGLVLVYSHFPAAIREQGFKKLCSYVKPGGKVIFECFSKAQLQYTSGGPKQLDMLFSLEEVKTIFSMLEFDVLEEKLITLEEGLYHNGKGSVIRFTATKIAS</sequence>
<feature type="domain" description="Methyltransferase" evidence="2">
    <location>
        <begin position="41"/>
        <end position="129"/>
    </location>
</feature>
<dbReference type="GO" id="GO:0032259">
    <property type="term" value="P:methylation"/>
    <property type="evidence" value="ECO:0007669"/>
    <property type="project" value="UniProtKB-KW"/>
</dbReference>
<dbReference type="Proteomes" id="UP001143543">
    <property type="component" value="Unassembled WGS sequence"/>
</dbReference>
<dbReference type="Gene3D" id="3.40.50.150">
    <property type="entry name" value="Vaccinia Virus protein VP39"/>
    <property type="match status" value="1"/>
</dbReference>
<accession>A0ABQ5MGV5</accession>
<organism evidence="3 4">
    <name type="scientific">Neptunitalea lumnitzerae</name>
    <dbReference type="NCBI Taxonomy" id="2965509"/>
    <lineage>
        <taxon>Bacteria</taxon>
        <taxon>Pseudomonadati</taxon>
        <taxon>Bacteroidota</taxon>
        <taxon>Flavobacteriia</taxon>
        <taxon>Flavobacteriales</taxon>
        <taxon>Flavobacteriaceae</taxon>
        <taxon>Neptunitalea</taxon>
    </lineage>
</organism>
<dbReference type="SUPFAM" id="SSF53335">
    <property type="entry name" value="S-adenosyl-L-methionine-dependent methyltransferases"/>
    <property type="match status" value="1"/>
</dbReference>